<evidence type="ECO:0000313" key="3">
    <source>
        <dbReference type="Proteomes" id="UP001500359"/>
    </source>
</evidence>
<evidence type="ECO:0000313" key="2">
    <source>
        <dbReference type="EMBL" id="GAA0858808.1"/>
    </source>
</evidence>
<proteinExistence type="predicted"/>
<dbReference type="Proteomes" id="UP001500359">
    <property type="component" value="Unassembled WGS sequence"/>
</dbReference>
<sequence length="103" mass="11453">MNRKLKASVSVFGSALFAVLVMAQTQFASGDGFCANVEQVAFNASFPVSHPMNRCAFNKPETGVSWTKWFSGRSPSFQFHYLDLLELLSRTTEDSNDHRSGNQ</sequence>
<accession>A0ABN1LQB8</accession>
<evidence type="ECO:0008006" key="4">
    <source>
        <dbReference type="Google" id="ProtNLM"/>
    </source>
</evidence>
<feature type="signal peptide" evidence="1">
    <location>
        <begin position="1"/>
        <end position="23"/>
    </location>
</feature>
<dbReference type="RefSeq" id="WP_343861382.1">
    <property type="nucleotide sequence ID" value="NZ_BAAAFD010000009.1"/>
</dbReference>
<reference evidence="2 3" key="1">
    <citation type="journal article" date="2019" name="Int. J. Syst. Evol. Microbiol.">
        <title>The Global Catalogue of Microorganisms (GCM) 10K type strain sequencing project: providing services to taxonomists for standard genome sequencing and annotation.</title>
        <authorList>
            <consortium name="The Broad Institute Genomics Platform"/>
            <consortium name="The Broad Institute Genome Sequencing Center for Infectious Disease"/>
            <person name="Wu L."/>
            <person name="Ma J."/>
        </authorList>
    </citation>
    <scope>NUCLEOTIDE SEQUENCE [LARGE SCALE GENOMIC DNA]</scope>
    <source>
        <strain evidence="2 3">JCM 15896</strain>
    </source>
</reference>
<feature type="chain" id="PRO_5047476826" description="Secreted protein" evidence="1">
    <location>
        <begin position="24"/>
        <end position="103"/>
    </location>
</feature>
<dbReference type="EMBL" id="BAAAFD010000009">
    <property type="protein sequence ID" value="GAA0858808.1"/>
    <property type="molecule type" value="Genomic_DNA"/>
</dbReference>
<protein>
    <recommendedName>
        <fullName evidence="4">Secreted protein</fullName>
    </recommendedName>
</protein>
<name>A0ABN1LQB8_9ALTE</name>
<keyword evidence="1" id="KW-0732">Signal</keyword>
<gene>
    <name evidence="2" type="ORF">GCM10009114_29880</name>
</gene>
<evidence type="ECO:0000256" key="1">
    <source>
        <dbReference type="SAM" id="SignalP"/>
    </source>
</evidence>
<organism evidence="2 3">
    <name type="scientific">Aliiglaciecola litoralis</name>
    <dbReference type="NCBI Taxonomy" id="582857"/>
    <lineage>
        <taxon>Bacteria</taxon>
        <taxon>Pseudomonadati</taxon>
        <taxon>Pseudomonadota</taxon>
        <taxon>Gammaproteobacteria</taxon>
        <taxon>Alteromonadales</taxon>
        <taxon>Alteromonadaceae</taxon>
        <taxon>Aliiglaciecola</taxon>
    </lineage>
</organism>
<comment type="caution">
    <text evidence="2">The sequence shown here is derived from an EMBL/GenBank/DDBJ whole genome shotgun (WGS) entry which is preliminary data.</text>
</comment>
<keyword evidence="3" id="KW-1185">Reference proteome</keyword>